<evidence type="ECO:0000256" key="8">
    <source>
        <dbReference type="ARBA" id="ARBA00048679"/>
    </source>
</evidence>
<name>A0A0F4Z0H1_RASE3</name>
<keyword evidence="2" id="KW-0723">Serine/threonine-protein kinase</keyword>
<dbReference type="InterPro" id="IPR051334">
    <property type="entry name" value="SRPK"/>
</dbReference>
<evidence type="ECO:0000313" key="10">
    <source>
        <dbReference type="Proteomes" id="UP000053958"/>
    </source>
</evidence>
<keyword evidence="5" id="KW-0418">Kinase</keyword>
<dbReference type="PANTHER" id="PTHR47634">
    <property type="entry name" value="PROTEIN KINASE DOMAIN-CONTAINING PROTEIN-RELATED"/>
    <property type="match status" value="1"/>
</dbReference>
<dbReference type="EC" id="2.7.11.1" evidence="1"/>
<evidence type="ECO:0000313" key="9">
    <source>
        <dbReference type="EMBL" id="KKA24022.1"/>
    </source>
</evidence>
<dbReference type="GeneID" id="25314294"/>
<dbReference type="RefSeq" id="XP_013330634.1">
    <property type="nucleotide sequence ID" value="XM_013475180.1"/>
</dbReference>
<dbReference type="Gene3D" id="1.10.510.10">
    <property type="entry name" value="Transferase(Phosphotransferase) domain 1"/>
    <property type="match status" value="1"/>
</dbReference>
<dbReference type="GO" id="GO:0005737">
    <property type="term" value="C:cytoplasm"/>
    <property type="evidence" value="ECO:0007669"/>
    <property type="project" value="TreeGrafter"/>
</dbReference>
<dbReference type="GO" id="GO:0005524">
    <property type="term" value="F:ATP binding"/>
    <property type="evidence" value="ECO:0007669"/>
    <property type="project" value="UniProtKB-KW"/>
</dbReference>
<dbReference type="Proteomes" id="UP000053958">
    <property type="component" value="Unassembled WGS sequence"/>
</dbReference>
<proteinExistence type="predicted"/>
<keyword evidence="6" id="KW-0067">ATP-binding</keyword>
<dbReference type="AlphaFoldDB" id="A0A0F4Z0H1"/>
<evidence type="ECO:0000256" key="4">
    <source>
        <dbReference type="ARBA" id="ARBA00022741"/>
    </source>
</evidence>
<comment type="catalytic activity">
    <reaction evidence="8">
        <text>L-seryl-[protein] + ATP = O-phospho-L-seryl-[protein] + ADP + H(+)</text>
        <dbReference type="Rhea" id="RHEA:17989"/>
        <dbReference type="Rhea" id="RHEA-COMP:9863"/>
        <dbReference type="Rhea" id="RHEA-COMP:11604"/>
        <dbReference type="ChEBI" id="CHEBI:15378"/>
        <dbReference type="ChEBI" id="CHEBI:29999"/>
        <dbReference type="ChEBI" id="CHEBI:30616"/>
        <dbReference type="ChEBI" id="CHEBI:83421"/>
        <dbReference type="ChEBI" id="CHEBI:456216"/>
        <dbReference type="EC" id="2.7.11.1"/>
    </reaction>
</comment>
<evidence type="ECO:0000256" key="3">
    <source>
        <dbReference type="ARBA" id="ARBA00022679"/>
    </source>
</evidence>
<protein>
    <recommendedName>
        <fullName evidence="1">non-specific serine/threonine protein kinase</fullName>
        <ecNumber evidence="1">2.7.11.1</ecNumber>
    </recommendedName>
</protein>
<dbReference type="Gene3D" id="3.30.200.20">
    <property type="entry name" value="Phosphorylase Kinase, domain 1"/>
    <property type="match status" value="1"/>
</dbReference>
<dbReference type="GO" id="GO:0000245">
    <property type="term" value="P:spliceosomal complex assembly"/>
    <property type="evidence" value="ECO:0007669"/>
    <property type="project" value="TreeGrafter"/>
</dbReference>
<dbReference type="PANTHER" id="PTHR47634:SF9">
    <property type="entry name" value="PROTEIN KINASE DOMAIN-CONTAINING PROTEIN-RELATED"/>
    <property type="match status" value="1"/>
</dbReference>
<keyword evidence="4" id="KW-0547">Nucleotide-binding</keyword>
<sequence length="270" mass="30935">MSHALQSFPSTGFELIDHSEKIEEETLPTYQVENESKYAVLKVYVSGEHVQRNREINIYNRINSVQTTHLGKSFIHKLLGHFYIEGPHGRRHICLVHQPLGLSVEQFLSFFPERVLSIEDLKPCLRQILGVLDFLHAEARIIHTDDPQIFSSIEEAEIEEPSPRKILDDGRTIYLSRLPLPSNGLPLLSDFGEARFGDEEHNEDIMPNVYREKKNVNHLLRDSVISPYVRIGEEYPVEDLRTASDSPMVEDSRQGYFAAVLETIICQDGI</sequence>
<evidence type="ECO:0000256" key="1">
    <source>
        <dbReference type="ARBA" id="ARBA00012513"/>
    </source>
</evidence>
<keyword evidence="10" id="KW-1185">Reference proteome</keyword>
<evidence type="ECO:0000256" key="7">
    <source>
        <dbReference type="ARBA" id="ARBA00047899"/>
    </source>
</evidence>
<comment type="caution">
    <text evidence="9">The sequence shown here is derived from an EMBL/GenBank/DDBJ whole genome shotgun (WGS) entry which is preliminary data.</text>
</comment>
<evidence type="ECO:0000256" key="2">
    <source>
        <dbReference type="ARBA" id="ARBA00022527"/>
    </source>
</evidence>
<dbReference type="OrthoDB" id="4223299at2759"/>
<dbReference type="STRING" id="1408163.A0A0F4Z0H1"/>
<dbReference type="SUPFAM" id="SSF56112">
    <property type="entry name" value="Protein kinase-like (PK-like)"/>
    <property type="match status" value="1"/>
</dbReference>
<evidence type="ECO:0000256" key="5">
    <source>
        <dbReference type="ARBA" id="ARBA00022777"/>
    </source>
</evidence>
<reference evidence="9 10" key="1">
    <citation type="submission" date="2015-04" db="EMBL/GenBank/DDBJ databases">
        <authorList>
            <person name="Heijne W.H."/>
            <person name="Fedorova N.D."/>
            <person name="Nierman W.C."/>
            <person name="Vollebregt A.W."/>
            <person name="Zhao Z."/>
            <person name="Wu L."/>
            <person name="Kumar M."/>
            <person name="Stam H."/>
            <person name="van den Berg M.A."/>
            <person name="Pel H.J."/>
        </authorList>
    </citation>
    <scope>NUCLEOTIDE SEQUENCE [LARGE SCALE GENOMIC DNA]</scope>
    <source>
        <strain evidence="9 10">CBS 393.64</strain>
    </source>
</reference>
<dbReference type="InterPro" id="IPR011009">
    <property type="entry name" value="Kinase-like_dom_sf"/>
</dbReference>
<dbReference type="GO" id="GO:0004674">
    <property type="term" value="F:protein serine/threonine kinase activity"/>
    <property type="evidence" value="ECO:0007669"/>
    <property type="project" value="UniProtKB-KW"/>
</dbReference>
<organism evidence="9 10">
    <name type="scientific">Rasamsonia emersonii (strain ATCC 16479 / CBS 393.64 / IMI 116815)</name>
    <dbReference type="NCBI Taxonomy" id="1408163"/>
    <lineage>
        <taxon>Eukaryota</taxon>
        <taxon>Fungi</taxon>
        <taxon>Dikarya</taxon>
        <taxon>Ascomycota</taxon>
        <taxon>Pezizomycotina</taxon>
        <taxon>Eurotiomycetes</taxon>
        <taxon>Eurotiomycetidae</taxon>
        <taxon>Eurotiales</taxon>
        <taxon>Trichocomaceae</taxon>
        <taxon>Rasamsonia</taxon>
    </lineage>
</organism>
<evidence type="ECO:0000256" key="6">
    <source>
        <dbReference type="ARBA" id="ARBA00022840"/>
    </source>
</evidence>
<keyword evidence="3" id="KW-0808">Transferase</keyword>
<gene>
    <name evidence="9" type="ORF">T310_1943</name>
</gene>
<comment type="catalytic activity">
    <reaction evidence="7">
        <text>L-threonyl-[protein] + ATP = O-phospho-L-threonyl-[protein] + ADP + H(+)</text>
        <dbReference type="Rhea" id="RHEA:46608"/>
        <dbReference type="Rhea" id="RHEA-COMP:11060"/>
        <dbReference type="Rhea" id="RHEA-COMP:11605"/>
        <dbReference type="ChEBI" id="CHEBI:15378"/>
        <dbReference type="ChEBI" id="CHEBI:30013"/>
        <dbReference type="ChEBI" id="CHEBI:30616"/>
        <dbReference type="ChEBI" id="CHEBI:61977"/>
        <dbReference type="ChEBI" id="CHEBI:456216"/>
        <dbReference type="EC" id="2.7.11.1"/>
    </reaction>
</comment>
<dbReference type="GO" id="GO:0005634">
    <property type="term" value="C:nucleus"/>
    <property type="evidence" value="ECO:0007669"/>
    <property type="project" value="TreeGrafter"/>
</dbReference>
<dbReference type="GO" id="GO:0050684">
    <property type="term" value="P:regulation of mRNA processing"/>
    <property type="evidence" value="ECO:0007669"/>
    <property type="project" value="TreeGrafter"/>
</dbReference>
<accession>A0A0F4Z0H1</accession>
<dbReference type="EMBL" id="LASV01000077">
    <property type="protein sequence ID" value="KKA24022.1"/>
    <property type="molecule type" value="Genomic_DNA"/>
</dbReference>